<dbReference type="GeneID" id="136808948"/>
<dbReference type="Pfam" id="PF24923">
    <property type="entry name" value="ATP-grasp_IQCH"/>
    <property type="match status" value="1"/>
</dbReference>
<dbReference type="PANTHER" id="PTHR14465">
    <property type="entry name" value="IQ DOMAIN-CONTAINING PROTEIN H"/>
    <property type="match status" value="1"/>
</dbReference>
<proteinExistence type="predicted"/>
<dbReference type="RefSeq" id="XP_066921615.1">
    <property type="nucleotide sequence ID" value="XM_067065514.1"/>
</dbReference>
<dbReference type="OrthoDB" id="2117703at2759"/>
<reference evidence="3" key="1">
    <citation type="submission" date="2021-01" db="UniProtKB">
        <authorList>
            <consortium name="EnsemblMetazoa"/>
        </authorList>
    </citation>
    <scope>IDENTIFICATION</scope>
</reference>
<accession>A0A7M5X0I4</accession>
<sequence length="1141" mass="129581">MDDISILAVKSALFNKNESATSTELQKLPLPPLTPPKKTPVEKDLNDILSKVQNDIQLIKSNVLANLSDGESIDPERIKLLFEKAEKDIEVRKQDVINQFNDKALSQSKLNLVKASPQNRSSEDDEKPKSKQIFNQTKPSPGQKFSAIHKLKGIINPARSDARALLNKHYNVPLPVETKDKHVDKTPPRPVTGTTIVSTPMVPKENQLNGRLTPPPATADDKRKGVVHLIERKIIPVASRLSIMPPPINQKQAVLHSPLDFKKYKQDQASSKLTYNMALVRFDPGVLSRAAMEIRKKRSMITSGRSFASSRTPDPSKTELTSRAESVETHNNINLLEHNVSTVDGRPNAGAPLPAILSDPKSRPIHRFIIQQGQTDTSKQDFIIFKQYYCLSWGSILSLIHRLEKMLIDFSVPIAVVDGDKLADMALYFECGPKPTIRDLLLCILNTEDVEKLIMIPGRRYMAPDGQERAAIKIQSTWRCHVKHSTYLEYRRRKWGAGMIALNWIMHCKMSMIRKELRTNHVQYLQNARVRAKKLEADWQRLKTSKRLIIHIPSLGYSPSVRQTILNIATLQNNQIGRIFDIKDPNVEVIYISPVPMKSELKDYYHRLIDIAAEVTGQDTDEMKSRLKIITPLQYEGFPAHNLCLASILKYSTRTIERIKKLIKGKEAYIVPGMTHDDDYYLAEQFDIPILGTEPDIAKLYSMKSGVCRVFEAAGVSRPPEEHDIYSLQQLYQSLARLIAENLSIKRWLLKIDNEIDGRGTAYIDIAEHLNCYGMALREREKYGEKWSQPWCYESTYNAILIELPHILEKELVIIDEFLFPKSSNFLKIFCRNGGILQACPPTDSVTGITANVLIEPDGQLKIISIADQVHSNSQYRCWGFTLPQSSIQPEIIKEAIWTICQACMNREIIGYVTIDFVTFLDPDTNSQVLWAVDLKIIYSTSNSMIQMMQFMSDCDYDVTKNTLTARIQRTIHPKMSYRSKRKNKETLPKEIVENLARHCVFSGKMFHSNLNNVHYGVFFQMCKARGIGYDEKTRLGTTFTLLDKIRKESVGMLTLGETLEDTIRTFASNLQIIHNDISSPGMIGKHNFQGAIDDLRSILTSLQVNSELDQNSYPTLDPYQRELVLSVRNNTPQSGNVGEN</sequence>
<evidence type="ECO:0000259" key="2">
    <source>
        <dbReference type="Pfam" id="PF24923"/>
    </source>
</evidence>
<name>A0A7M5X0I4_9CNID</name>
<dbReference type="InterPro" id="IPR056855">
    <property type="entry name" value="ATP-grasp_IQCH"/>
</dbReference>
<feature type="region of interest" description="Disordered" evidence="1">
    <location>
        <begin position="20"/>
        <end position="40"/>
    </location>
</feature>
<dbReference type="EnsemblMetazoa" id="CLYHEMT016033.1">
    <property type="protein sequence ID" value="CLYHEMP016033.1"/>
    <property type="gene ID" value="CLYHEMG016033"/>
</dbReference>
<feature type="compositionally biased region" description="Pro residues" evidence="1">
    <location>
        <begin position="29"/>
        <end position="38"/>
    </location>
</feature>
<dbReference type="AlphaFoldDB" id="A0A7M5X0I4"/>
<protein>
    <recommendedName>
        <fullName evidence="2">IQCH-like ATP-grasp domain-containing protein</fullName>
    </recommendedName>
</protein>
<dbReference type="Proteomes" id="UP000594262">
    <property type="component" value="Unplaced"/>
</dbReference>
<dbReference type="PANTHER" id="PTHR14465:SF0">
    <property type="entry name" value="IQ DOMAIN-CONTAINING PROTEIN H"/>
    <property type="match status" value="1"/>
</dbReference>
<evidence type="ECO:0000256" key="1">
    <source>
        <dbReference type="SAM" id="MobiDB-lite"/>
    </source>
</evidence>
<evidence type="ECO:0000313" key="4">
    <source>
        <dbReference type="Proteomes" id="UP000594262"/>
    </source>
</evidence>
<organism evidence="3 4">
    <name type="scientific">Clytia hemisphaerica</name>
    <dbReference type="NCBI Taxonomy" id="252671"/>
    <lineage>
        <taxon>Eukaryota</taxon>
        <taxon>Metazoa</taxon>
        <taxon>Cnidaria</taxon>
        <taxon>Hydrozoa</taxon>
        <taxon>Hydroidolina</taxon>
        <taxon>Leptothecata</taxon>
        <taxon>Obeliida</taxon>
        <taxon>Clytiidae</taxon>
        <taxon>Clytia</taxon>
    </lineage>
</organism>
<evidence type="ECO:0000313" key="3">
    <source>
        <dbReference type="EnsemblMetazoa" id="CLYHEMP016033.1"/>
    </source>
</evidence>
<keyword evidence="4" id="KW-1185">Reference proteome</keyword>
<feature type="domain" description="IQCH-like ATP-grasp" evidence="2">
    <location>
        <begin position="695"/>
        <end position="959"/>
    </location>
</feature>
<dbReference type="PROSITE" id="PS50096">
    <property type="entry name" value="IQ"/>
    <property type="match status" value="1"/>
</dbReference>
<dbReference type="InterPro" id="IPR038752">
    <property type="entry name" value="IQCH"/>
</dbReference>
<feature type="region of interest" description="Disordered" evidence="1">
    <location>
        <begin position="113"/>
        <end position="145"/>
    </location>
</feature>